<keyword evidence="1" id="KW-1133">Transmembrane helix</keyword>
<accession>A0AA97FJJ2</accession>
<gene>
    <name evidence="2" type="ORF">N8K70_00670</name>
</gene>
<evidence type="ECO:0000256" key="1">
    <source>
        <dbReference type="SAM" id="Phobius"/>
    </source>
</evidence>
<name>A0AA97FJJ2_9MICO</name>
<reference evidence="2 3" key="1">
    <citation type="submission" date="2023-02" db="EMBL/GenBank/DDBJ databases">
        <title>Microbacterium betulae sp. nov., isolated from birch wood.</title>
        <authorList>
            <person name="Pasciak M."/>
            <person name="Pawlik K.J."/>
            <person name="Martynowski D."/>
            <person name="Laczmanski L."/>
            <person name="Ciekot J."/>
            <person name="Szponar B."/>
            <person name="Wojcik-Fatla A."/>
            <person name="Mackiewicz B."/>
            <person name="Farian E."/>
            <person name="Cholewa G."/>
            <person name="Cholewa A."/>
            <person name="Dutkiewicz J."/>
        </authorList>
    </citation>
    <scope>NUCLEOTIDE SEQUENCE [LARGE SCALE GENOMIC DNA]</scope>
    <source>
        <strain evidence="2 3">AB</strain>
    </source>
</reference>
<dbReference type="EMBL" id="CP118157">
    <property type="protein sequence ID" value="WOF23214.1"/>
    <property type="molecule type" value="Genomic_DNA"/>
</dbReference>
<sequence>MSNAILNRIVRRETHTPRTTAMFVVVLLLAAALVYLAVEEILHLSGVGPLLWSPVDMVAWASALPTEQPRGAVAVGAAVVVLAGIVLLVLAVAPGRRSRHALDATDHAVLVDNGVIASALSRRLSEETGLSPDAIVVGVGHRTADVTVKPETGWSLDERHVREIADAEISRYGLSPSLKTRVRISRAGQGG</sequence>
<protein>
    <submittedName>
        <fullName evidence="2">DUF6286 domain-containing protein</fullName>
    </submittedName>
</protein>
<organism evidence="2 3">
    <name type="scientific">Microbacterium betulae</name>
    <dbReference type="NCBI Taxonomy" id="2981139"/>
    <lineage>
        <taxon>Bacteria</taxon>
        <taxon>Bacillati</taxon>
        <taxon>Actinomycetota</taxon>
        <taxon>Actinomycetes</taxon>
        <taxon>Micrococcales</taxon>
        <taxon>Microbacteriaceae</taxon>
        <taxon>Microbacterium</taxon>
    </lineage>
</organism>
<keyword evidence="1" id="KW-0812">Transmembrane</keyword>
<keyword evidence="3" id="KW-1185">Reference proteome</keyword>
<feature type="transmembrane region" description="Helical" evidence="1">
    <location>
        <begin position="72"/>
        <end position="93"/>
    </location>
</feature>
<evidence type="ECO:0000313" key="2">
    <source>
        <dbReference type="EMBL" id="WOF23214.1"/>
    </source>
</evidence>
<feature type="transmembrane region" description="Helical" evidence="1">
    <location>
        <begin position="21"/>
        <end position="38"/>
    </location>
</feature>
<keyword evidence="1" id="KW-0472">Membrane</keyword>
<dbReference type="AlphaFoldDB" id="A0AA97FJJ2"/>
<dbReference type="Proteomes" id="UP001305498">
    <property type="component" value="Chromosome"/>
</dbReference>
<dbReference type="KEGG" id="mbet:N8K70_00670"/>
<dbReference type="RefSeq" id="WP_317139685.1">
    <property type="nucleotide sequence ID" value="NZ_CP118157.1"/>
</dbReference>
<proteinExistence type="predicted"/>
<evidence type="ECO:0000313" key="3">
    <source>
        <dbReference type="Proteomes" id="UP001305498"/>
    </source>
</evidence>